<dbReference type="CDD" id="cd02042">
    <property type="entry name" value="ParAB_family"/>
    <property type="match status" value="1"/>
</dbReference>
<proteinExistence type="predicted"/>
<dbReference type="PANTHER" id="PTHR13696">
    <property type="entry name" value="P-LOOP CONTAINING NUCLEOSIDE TRIPHOSPHATE HYDROLASE"/>
    <property type="match status" value="1"/>
</dbReference>
<keyword evidence="1" id="KW-0614">Plasmid</keyword>
<dbReference type="InterPro" id="IPR050678">
    <property type="entry name" value="DNA_Partitioning_ATPase"/>
</dbReference>
<dbReference type="Gene3D" id="3.40.50.300">
    <property type="entry name" value="P-loop containing nucleotide triphosphate hydrolases"/>
    <property type="match status" value="1"/>
</dbReference>
<sequence length="223" mass="23595">MAVISVVSSKGGAGKTTTTVVLATTLAEAGAKVGIVDADPNQPIVRWAAKENFPDGITVYPDGNQSNILDLITKAAAENQFVLVDPEGTASLTVAYAVGISDLVVIPCQASSLDSDQAVKALKVIEDHKRLTGKTVRHRLLLTRTPAAIRSLNLKQLEQDLEANNIPAFQVQLVEREAFKAIFTLGGSLQRLPAKSVSGIERAIENAEALTNEVLSALKEGAE</sequence>
<geneLocation type="plasmid" evidence="1 2">
    <name>unnamed</name>
</geneLocation>
<dbReference type="RefSeq" id="WP_338578658.1">
    <property type="nucleotide sequence ID" value="NZ_CP146370.1"/>
</dbReference>
<name>A0ABZ2IFZ1_9CAUL</name>
<dbReference type="InterPro" id="IPR009744">
    <property type="entry name" value="VirC1"/>
</dbReference>
<dbReference type="PANTHER" id="PTHR13696:SF96">
    <property type="entry name" value="COBQ_COBB_MIND_PARA NUCLEOTIDE BINDING DOMAIN-CONTAINING PROTEIN"/>
    <property type="match status" value="1"/>
</dbReference>
<accession>A0ABZ2IFZ1</accession>
<organism evidence="1 2">
    <name type="scientific">Brevundimonas olei</name>
    <dbReference type="NCBI Taxonomy" id="657642"/>
    <lineage>
        <taxon>Bacteria</taxon>
        <taxon>Pseudomonadati</taxon>
        <taxon>Pseudomonadota</taxon>
        <taxon>Alphaproteobacteria</taxon>
        <taxon>Caulobacterales</taxon>
        <taxon>Caulobacteraceae</taxon>
        <taxon>Brevundimonas</taxon>
    </lineage>
</organism>
<dbReference type="Pfam" id="PF07015">
    <property type="entry name" value="VirC1"/>
    <property type="match status" value="1"/>
</dbReference>
<keyword evidence="2" id="KW-1185">Reference proteome</keyword>
<dbReference type="SUPFAM" id="SSF52540">
    <property type="entry name" value="P-loop containing nucleoside triphosphate hydrolases"/>
    <property type="match status" value="1"/>
</dbReference>
<dbReference type="InterPro" id="IPR027417">
    <property type="entry name" value="P-loop_NTPase"/>
</dbReference>
<gene>
    <name evidence="1" type="ORF">V8J38_16780</name>
</gene>
<protein>
    <submittedName>
        <fullName evidence="1">ParA family protein</fullName>
    </submittedName>
</protein>
<reference evidence="1 2" key="1">
    <citation type="submission" date="2024-02" db="EMBL/GenBank/DDBJ databases">
        <title>Distribution and functional of Brevundimonas-related endobacteria within Verticillium dahliae.</title>
        <authorList>
            <person name="Zeng H."/>
        </authorList>
    </citation>
    <scope>NUCLEOTIDE SEQUENCE [LARGE SCALE GENOMIC DNA]</scope>
    <source>
        <strain evidence="1 2">TRM 44200</strain>
        <plasmid evidence="1 2">unnamed</plasmid>
    </source>
</reference>
<dbReference type="EMBL" id="CP146370">
    <property type="protein sequence ID" value="WWT56505.1"/>
    <property type="molecule type" value="Genomic_DNA"/>
</dbReference>
<evidence type="ECO:0000313" key="2">
    <source>
        <dbReference type="Proteomes" id="UP001363460"/>
    </source>
</evidence>
<evidence type="ECO:0000313" key="1">
    <source>
        <dbReference type="EMBL" id="WWT56505.1"/>
    </source>
</evidence>
<dbReference type="Proteomes" id="UP001363460">
    <property type="component" value="Plasmid unnamed"/>
</dbReference>
<dbReference type="PIRSF" id="PIRSF009320">
    <property type="entry name" value="Nuc_binding_HP_1000"/>
    <property type="match status" value="1"/>
</dbReference>